<accession>A0A1T5IX89</accession>
<dbReference type="GO" id="GO:0043565">
    <property type="term" value="F:sequence-specific DNA binding"/>
    <property type="evidence" value="ECO:0007669"/>
    <property type="project" value="InterPro"/>
</dbReference>
<keyword evidence="1" id="KW-0805">Transcription regulation</keyword>
<keyword evidence="2" id="KW-0238">DNA-binding</keyword>
<gene>
    <name evidence="5" type="ORF">SAMN05660236_0511</name>
</gene>
<protein>
    <submittedName>
        <fullName evidence="5">Helix-turn-helix domain-containing protein</fullName>
    </submittedName>
</protein>
<dbReference type="SMART" id="SM00342">
    <property type="entry name" value="HTH_ARAC"/>
    <property type="match status" value="1"/>
</dbReference>
<evidence type="ECO:0000313" key="5">
    <source>
        <dbReference type="EMBL" id="SKC43819.1"/>
    </source>
</evidence>
<dbReference type="PROSITE" id="PS01124">
    <property type="entry name" value="HTH_ARAC_FAMILY_2"/>
    <property type="match status" value="1"/>
</dbReference>
<evidence type="ECO:0000259" key="4">
    <source>
        <dbReference type="PROSITE" id="PS01124"/>
    </source>
</evidence>
<dbReference type="EMBL" id="FUZU01000001">
    <property type="protein sequence ID" value="SKC43819.1"/>
    <property type="molecule type" value="Genomic_DNA"/>
</dbReference>
<dbReference type="InterPro" id="IPR046532">
    <property type="entry name" value="DUF6597"/>
</dbReference>
<dbReference type="RefSeq" id="WP_079685130.1">
    <property type="nucleotide sequence ID" value="NZ_FUZU01000001.1"/>
</dbReference>
<evidence type="ECO:0000256" key="1">
    <source>
        <dbReference type="ARBA" id="ARBA00023015"/>
    </source>
</evidence>
<dbReference type="InterPro" id="IPR009057">
    <property type="entry name" value="Homeodomain-like_sf"/>
</dbReference>
<evidence type="ECO:0000313" key="6">
    <source>
        <dbReference type="Proteomes" id="UP000190961"/>
    </source>
</evidence>
<dbReference type="SUPFAM" id="SSF46689">
    <property type="entry name" value="Homeodomain-like"/>
    <property type="match status" value="1"/>
</dbReference>
<dbReference type="AlphaFoldDB" id="A0A1T5IX89"/>
<evidence type="ECO:0000256" key="2">
    <source>
        <dbReference type="ARBA" id="ARBA00023125"/>
    </source>
</evidence>
<dbReference type="OrthoDB" id="635259at2"/>
<evidence type="ECO:0000256" key="3">
    <source>
        <dbReference type="ARBA" id="ARBA00023163"/>
    </source>
</evidence>
<dbReference type="GO" id="GO:0003700">
    <property type="term" value="F:DNA-binding transcription factor activity"/>
    <property type="evidence" value="ECO:0007669"/>
    <property type="project" value="InterPro"/>
</dbReference>
<dbReference type="Pfam" id="PF20240">
    <property type="entry name" value="DUF6597"/>
    <property type="match status" value="1"/>
</dbReference>
<dbReference type="Proteomes" id="UP000190961">
    <property type="component" value="Unassembled WGS sequence"/>
</dbReference>
<sequence>MTYQEYTPSENLRAFVKCFYVCEYDTDIVFEDKACATGNMEIMFNLGTGSFQTGRENSFDTTPRVELWGQIINPLNFKSLGKNKMLGIRFYPHTASLVLNDRIDIFNDQVTDFTALGGAEVKQLHEQLLNAPHLSQQLALLESFLLKKLPAFQKKNTIFQVVNNVIAEMKSEDFCDTIEDVAFRYGISSRYLQKLFLHYTGLSPKLYYKINRFQKSLILTSNKEESLTSIAYRSGYFDQSHFVRDFKFFTGLSPSAFDMKDSTVILAGKG</sequence>
<dbReference type="PANTHER" id="PTHR43280">
    <property type="entry name" value="ARAC-FAMILY TRANSCRIPTIONAL REGULATOR"/>
    <property type="match status" value="1"/>
</dbReference>
<feature type="domain" description="HTH araC/xylS-type" evidence="4">
    <location>
        <begin position="160"/>
        <end position="260"/>
    </location>
</feature>
<reference evidence="5 6" key="1">
    <citation type="submission" date="2017-02" db="EMBL/GenBank/DDBJ databases">
        <authorList>
            <person name="Peterson S.W."/>
        </authorList>
    </citation>
    <scope>NUCLEOTIDE SEQUENCE [LARGE SCALE GENOMIC DNA]</scope>
    <source>
        <strain evidence="5 6">DSM 25262</strain>
    </source>
</reference>
<dbReference type="InterPro" id="IPR018060">
    <property type="entry name" value="HTH_AraC"/>
</dbReference>
<keyword evidence="6" id="KW-1185">Reference proteome</keyword>
<keyword evidence="3" id="KW-0804">Transcription</keyword>
<dbReference type="Pfam" id="PF12833">
    <property type="entry name" value="HTH_18"/>
    <property type="match status" value="1"/>
</dbReference>
<dbReference type="STRING" id="688867.SAMN05660236_0511"/>
<dbReference type="PANTHER" id="PTHR43280:SF2">
    <property type="entry name" value="HTH-TYPE TRANSCRIPTIONAL REGULATOR EXSA"/>
    <property type="match status" value="1"/>
</dbReference>
<organism evidence="5 6">
    <name type="scientific">Ohtaekwangia koreensis</name>
    <dbReference type="NCBI Taxonomy" id="688867"/>
    <lineage>
        <taxon>Bacteria</taxon>
        <taxon>Pseudomonadati</taxon>
        <taxon>Bacteroidota</taxon>
        <taxon>Cytophagia</taxon>
        <taxon>Cytophagales</taxon>
        <taxon>Fulvivirgaceae</taxon>
        <taxon>Ohtaekwangia</taxon>
    </lineage>
</organism>
<name>A0A1T5IX89_9BACT</name>
<proteinExistence type="predicted"/>
<dbReference type="Gene3D" id="1.10.10.60">
    <property type="entry name" value="Homeodomain-like"/>
    <property type="match status" value="1"/>
</dbReference>